<evidence type="ECO:0000256" key="13">
    <source>
        <dbReference type="ARBA" id="ARBA00059747"/>
    </source>
</evidence>
<dbReference type="GO" id="GO:0098703">
    <property type="term" value="P:calcium ion import across plasma membrane"/>
    <property type="evidence" value="ECO:0007669"/>
    <property type="project" value="InterPro"/>
</dbReference>
<dbReference type="InterPro" id="IPR029052">
    <property type="entry name" value="Metallo-depent_PP-like"/>
</dbReference>
<dbReference type="InterPro" id="IPR004843">
    <property type="entry name" value="Calcineurin-like_PHP"/>
</dbReference>
<evidence type="ECO:0000259" key="17">
    <source>
        <dbReference type="PROSITE" id="PS00125"/>
    </source>
</evidence>
<keyword evidence="7 15" id="KW-0378">Hydrolase</keyword>
<dbReference type="EC" id="3.1.3.16" evidence="15"/>
<dbReference type="PROSITE" id="PS00125">
    <property type="entry name" value="SER_THR_PHOSPHATASE"/>
    <property type="match status" value="1"/>
</dbReference>
<dbReference type="Pfam" id="PF00149">
    <property type="entry name" value="Metallophos"/>
    <property type="match status" value="1"/>
</dbReference>
<dbReference type="InterPro" id="IPR024338">
    <property type="entry name" value="MID1/Yam8"/>
</dbReference>
<comment type="catalytic activity">
    <reaction evidence="12">
        <text>O-phospho-L-threonyl-[protein] + H2O = L-threonyl-[protein] + phosphate</text>
        <dbReference type="Rhea" id="RHEA:47004"/>
        <dbReference type="Rhea" id="RHEA-COMP:11060"/>
        <dbReference type="Rhea" id="RHEA-COMP:11605"/>
        <dbReference type="ChEBI" id="CHEBI:15377"/>
        <dbReference type="ChEBI" id="CHEBI:30013"/>
        <dbReference type="ChEBI" id="CHEBI:43474"/>
        <dbReference type="ChEBI" id="CHEBI:61977"/>
        <dbReference type="EC" id="3.1.3.16"/>
    </reaction>
    <physiologicalReaction direction="left-to-right" evidence="12">
        <dbReference type="Rhea" id="RHEA:47005"/>
    </physiologicalReaction>
</comment>
<comment type="cofactor">
    <cofactor evidence="2">
        <name>Mg(2+)</name>
        <dbReference type="ChEBI" id="CHEBI:18420"/>
    </cofactor>
</comment>
<dbReference type="SMART" id="SM00028">
    <property type="entry name" value="TPR"/>
    <property type="match status" value="3"/>
</dbReference>
<dbReference type="GO" id="GO:0005634">
    <property type="term" value="C:nucleus"/>
    <property type="evidence" value="ECO:0007669"/>
    <property type="project" value="UniProtKB-SubCell"/>
</dbReference>
<dbReference type="Proteomes" id="UP000304947">
    <property type="component" value="Unassembled WGS sequence"/>
</dbReference>
<accession>A0A4S9C8T9</accession>
<protein>
    <recommendedName>
        <fullName evidence="15">Serine/threonine-protein phosphatase</fullName>
        <ecNumber evidence="15">3.1.3.16</ecNumber>
    </recommendedName>
</protein>
<evidence type="ECO:0000256" key="6">
    <source>
        <dbReference type="ARBA" id="ARBA00022737"/>
    </source>
</evidence>
<keyword evidence="9" id="KW-0464">Manganese</keyword>
<comment type="subcellular location">
    <subcellularLocation>
        <location evidence="3">Nucleus</location>
    </subcellularLocation>
</comment>
<evidence type="ECO:0000256" key="16">
    <source>
        <dbReference type="SAM" id="MobiDB-lite"/>
    </source>
</evidence>
<dbReference type="PANTHER" id="PTHR45668">
    <property type="entry name" value="SERINE/THREONINE-PROTEIN PHOSPHATASE 5-RELATED"/>
    <property type="match status" value="1"/>
</dbReference>
<name>A0A4S9C8T9_AURPU</name>
<keyword evidence="10" id="KW-0539">Nucleus</keyword>
<dbReference type="InterPro" id="IPR041753">
    <property type="entry name" value="PP5_C"/>
</dbReference>
<evidence type="ECO:0000313" key="18">
    <source>
        <dbReference type="EMBL" id="TIA72786.1"/>
    </source>
</evidence>
<comment type="caution">
    <text evidence="18">The sequence shown here is derived from an EMBL/GenBank/DDBJ whole genome shotgun (WGS) entry which is preliminary data.</text>
</comment>
<feature type="compositionally biased region" description="Acidic residues" evidence="16">
    <location>
        <begin position="579"/>
        <end position="589"/>
    </location>
</feature>
<dbReference type="FunFam" id="3.60.21.10:FF:000039">
    <property type="entry name" value="Serine/threonine-protein phosphatase"/>
    <property type="match status" value="1"/>
</dbReference>
<dbReference type="SUPFAM" id="SSF56300">
    <property type="entry name" value="Metallo-dependent phosphatases"/>
    <property type="match status" value="1"/>
</dbReference>
<dbReference type="PROSITE" id="PS50005">
    <property type="entry name" value="TPR"/>
    <property type="match status" value="1"/>
</dbReference>
<dbReference type="GO" id="GO:0004722">
    <property type="term" value="F:protein serine/threonine phosphatase activity"/>
    <property type="evidence" value="ECO:0007669"/>
    <property type="project" value="UniProtKB-EC"/>
</dbReference>
<dbReference type="AlphaFoldDB" id="A0A4S9C8T9"/>
<keyword evidence="6" id="KW-0677">Repeat</keyword>
<dbReference type="SUPFAM" id="SSF48452">
    <property type="entry name" value="TPR-like"/>
    <property type="match status" value="1"/>
</dbReference>
<dbReference type="Gene3D" id="3.60.21.10">
    <property type="match status" value="1"/>
</dbReference>
<evidence type="ECO:0000256" key="4">
    <source>
        <dbReference type="ARBA" id="ARBA00008786"/>
    </source>
</evidence>
<dbReference type="InterPro" id="IPR051134">
    <property type="entry name" value="PPP_phosphatase"/>
</dbReference>
<dbReference type="InterPro" id="IPR006186">
    <property type="entry name" value="Ser/Thr-sp_prot-phosphatase"/>
</dbReference>
<evidence type="ECO:0000256" key="8">
    <source>
        <dbReference type="ARBA" id="ARBA00022803"/>
    </source>
</evidence>
<keyword evidence="5" id="KW-0479">Metal-binding</keyword>
<gene>
    <name evidence="18" type="ORF">D6C83_00800</name>
</gene>
<proteinExistence type="inferred from homology"/>
<comment type="catalytic activity">
    <reaction evidence="11">
        <text>O-phospho-L-seryl-[protein] + H2O = L-seryl-[protein] + phosphate</text>
        <dbReference type="Rhea" id="RHEA:20629"/>
        <dbReference type="Rhea" id="RHEA-COMP:9863"/>
        <dbReference type="Rhea" id="RHEA-COMP:11604"/>
        <dbReference type="ChEBI" id="CHEBI:15377"/>
        <dbReference type="ChEBI" id="CHEBI:29999"/>
        <dbReference type="ChEBI" id="CHEBI:43474"/>
        <dbReference type="ChEBI" id="CHEBI:83421"/>
        <dbReference type="EC" id="3.1.3.16"/>
    </reaction>
    <physiologicalReaction direction="left-to-right" evidence="11">
        <dbReference type="Rhea" id="RHEA:20630"/>
    </physiologicalReaction>
</comment>
<dbReference type="GO" id="GO:0005262">
    <property type="term" value="F:calcium channel activity"/>
    <property type="evidence" value="ECO:0007669"/>
    <property type="project" value="InterPro"/>
</dbReference>
<dbReference type="InterPro" id="IPR013235">
    <property type="entry name" value="PPP_dom"/>
</dbReference>
<evidence type="ECO:0000256" key="3">
    <source>
        <dbReference type="ARBA" id="ARBA00004123"/>
    </source>
</evidence>
<reference evidence="18 19" key="1">
    <citation type="submission" date="2018-10" db="EMBL/GenBank/DDBJ databases">
        <title>Fifty Aureobasidium pullulans genomes reveal a recombining polyextremotolerant generalist.</title>
        <authorList>
            <person name="Gostincar C."/>
            <person name="Turk M."/>
            <person name="Zajc J."/>
            <person name="Gunde-Cimerman N."/>
        </authorList>
    </citation>
    <scope>NUCLEOTIDE SEQUENCE [LARGE SCALE GENOMIC DNA]</scope>
    <source>
        <strain evidence="18 19">EXF-3380</strain>
    </source>
</reference>
<dbReference type="EMBL" id="QZBU01000116">
    <property type="protein sequence ID" value="TIA72786.1"/>
    <property type="molecule type" value="Genomic_DNA"/>
</dbReference>
<dbReference type="PRINTS" id="PR00114">
    <property type="entry name" value="STPHPHTASE"/>
</dbReference>
<feature type="domain" description="Serine/threonine specific protein phosphatases" evidence="17">
    <location>
        <begin position="274"/>
        <end position="279"/>
    </location>
</feature>
<evidence type="ECO:0000256" key="1">
    <source>
        <dbReference type="ARBA" id="ARBA00001936"/>
    </source>
</evidence>
<evidence type="ECO:0000256" key="5">
    <source>
        <dbReference type="ARBA" id="ARBA00022723"/>
    </source>
</evidence>
<keyword evidence="8 14" id="KW-0802">TPR repeat</keyword>
<evidence type="ECO:0000256" key="15">
    <source>
        <dbReference type="RuleBase" id="RU004273"/>
    </source>
</evidence>
<sequence length="1171" mass="129369">MEEATALKNKGNDAFKNKAWPQAIDFYSQAIEKYDKEPSFYTNRAQAHIRLEAYGYAVADATKAIELNPDFVKAYYRRAVANTAILRHADAIHDWKIVVKKQPSDKVARAQHDACQKVIKRDAFLKAIEAPDAPSAAEGLDLANMAIPSDYDGVKLGDKMTQEFVDDIIERFKEGKKLPLKYVYQIILAVKDICYNEPTMVETRVDQGKKITVCGDTHGQYFDLMEIFRINGRPSADHAYLFNGDFVDRGSWSCEIALLLYAYKWLHPTSMFLNRGNHETDDMNRMYGFEGECKAKYNDRTFKLFSESFSALPLATLIGDKYFVLHGGLFSDDNITLDDVRKLNRHNQKQPGQSGLMMEMLWTDPQTAPGRGPSKRGVGLQFGPDVTKRFCEKNGLEAIIRSHEVRMEGYEEEHDSKCITIFSAPNYCDSTGNKGAFINIEDDYKLKFQKFDAVKHPDIKPMAYASSPMMGMIRFHMLTTTIDGWVLAAVAAAERAFTPEMDSFSKVGQATMHFPKLSPLQCRFTVSLAASVMVLCIYLFLWNPHFAYAAEIETTNSRLPAVVVLDDYALDLTDDLDDLDGSDDGDLEPEASQQDGQHTKRATGDVVTLGGSNVPGLLNIEAGNTTIWHFSNTSLWAPYANATPGLPSSIDDGDTGDSGTIYKRQAASTRLVYISVTTCLQPQWNGSTNQTTIPPQLTLYVSNSTSNKEPGPNGPVREQTAIRLNEGFANYSMNATTDIYMSVHAPDMPNNFTGIWNYEIAASIDNYYHGAHPDSPFLYLVDTDTHAALLVTNNLTEANPDDIVYQQWMNLTSPFTVFVQPTIDKSLDGMRNSYCGMTHASINNASSSVQSGMITRGLGHKPKEQFYIQELNGSTSYFGVLAMEGNSTKTGSGVVGGGGQVWQPVNFQTKADNNCALVFNLTFCHDVAYAVPSNPERYPDQPSLSAVYDSYAAGLYENFAKSLDQIPCNTTLSAQYSPAKNCDDCADAYKQWLCAVTMPRCEDFSSPLPWLQPRNMGQKPINSSSSVGSMPNPNMYMQLQDQMDQQYVPMTSAPSDSNAFRQTYGSVAASNSSRNPSIIVDKIAPGPYKEVKPCEDLCFSLVRSCPAALGFGCPDPGRGLEVDYGERSDDGQVTCSYLGAVYYLNTASGSGPSSLVFAVTIAAVASLWVLT</sequence>
<dbReference type="Pfam" id="PF08321">
    <property type="entry name" value="PPP5"/>
    <property type="match status" value="1"/>
</dbReference>
<dbReference type="Gene3D" id="1.25.40.10">
    <property type="entry name" value="Tetratricopeptide repeat domain"/>
    <property type="match status" value="1"/>
</dbReference>
<evidence type="ECO:0000256" key="9">
    <source>
        <dbReference type="ARBA" id="ARBA00023211"/>
    </source>
</evidence>
<dbReference type="SMART" id="SM00156">
    <property type="entry name" value="PP2Ac"/>
    <property type="match status" value="1"/>
</dbReference>
<dbReference type="CDD" id="cd07417">
    <property type="entry name" value="MPP_PP5_C"/>
    <property type="match status" value="1"/>
</dbReference>
<dbReference type="PANTHER" id="PTHR45668:SF5">
    <property type="entry name" value="SERINE_THREONINE-PROTEIN PHOSPHATASE 5"/>
    <property type="match status" value="1"/>
</dbReference>
<evidence type="ECO:0000256" key="10">
    <source>
        <dbReference type="ARBA" id="ARBA00023242"/>
    </source>
</evidence>
<feature type="region of interest" description="Disordered" evidence="16">
    <location>
        <begin position="579"/>
        <end position="604"/>
    </location>
</feature>
<evidence type="ECO:0000313" key="19">
    <source>
        <dbReference type="Proteomes" id="UP000304947"/>
    </source>
</evidence>
<organism evidence="18 19">
    <name type="scientific">Aureobasidium pullulans</name>
    <name type="common">Black yeast</name>
    <name type="synonym">Pullularia pullulans</name>
    <dbReference type="NCBI Taxonomy" id="5580"/>
    <lineage>
        <taxon>Eukaryota</taxon>
        <taxon>Fungi</taxon>
        <taxon>Dikarya</taxon>
        <taxon>Ascomycota</taxon>
        <taxon>Pezizomycotina</taxon>
        <taxon>Dothideomycetes</taxon>
        <taxon>Dothideomycetidae</taxon>
        <taxon>Dothideales</taxon>
        <taxon>Saccotheciaceae</taxon>
        <taxon>Aureobasidium</taxon>
    </lineage>
</organism>
<comment type="similarity">
    <text evidence="4">Belongs to the PPP phosphatase family. PP-5 (PP-T) subfamily.</text>
</comment>
<comment type="cofactor">
    <cofactor evidence="1">
        <name>Mn(2+)</name>
        <dbReference type="ChEBI" id="CHEBI:29035"/>
    </cofactor>
</comment>
<evidence type="ECO:0000256" key="11">
    <source>
        <dbReference type="ARBA" id="ARBA00047986"/>
    </source>
</evidence>
<dbReference type="InterPro" id="IPR019734">
    <property type="entry name" value="TPR_rpt"/>
</dbReference>
<dbReference type="InterPro" id="IPR011990">
    <property type="entry name" value="TPR-like_helical_dom_sf"/>
</dbReference>
<evidence type="ECO:0000256" key="12">
    <source>
        <dbReference type="ARBA" id="ARBA00048832"/>
    </source>
</evidence>
<dbReference type="GO" id="GO:0046872">
    <property type="term" value="F:metal ion binding"/>
    <property type="evidence" value="ECO:0007669"/>
    <property type="project" value="UniProtKB-KW"/>
</dbReference>
<feature type="repeat" description="TPR" evidence="14">
    <location>
        <begin position="38"/>
        <end position="71"/>
    </location>
</feature>
<dbReference type="Pfam" id="PF12929">
    <property type="entry name" value="Mid1"/>
    <property type="match status" value="1"/>
</dbReference>
<evidence type="ECO:0000256" key="14">
    <source>
        <dbReference type="PROSITE-ProRule" id="PRU00339"/>
    </source>
</evidence>
<comment type="function">
    <text evidence="13">Protein phosphatase that specifically binds to and dephosphorylates the molecular chaperone Hsp90. Dephosphorylation positively regulates the Hsp90 chaperone machinery.</text>
</comment>
<evidence type="ECO:0000256" key="7">
    <source>
        <dbReference type="ARBA" id="ARBA00022801"/>
    </source>
</evidence>
<evidence type="ECO:0000256" key="2">
    <source>
        <dbReference type="ARBA" id="ARBA00001946"/>
    </source>
</evidence>